<protein>
    <submittedName>
        <fullName evidence="2">Uncharacterized protein</fullName>
    </submittedName>
</protein>
<evidence type="ECO:0000313" key="3">
    <source>
        <dbReference type="Proteomes" id="UP000232003"/>
    </source>
</evidence>
<reference evidence="2 3" key="1">
    <citation type="submission" date="2017-11" db="EMBL/GenBank/DDBJ databases">
        <title>Complete genome of a free-living desiccation-tolerant cyanobacterium and its photosynthetic adaptation to extreme terrestrial habitat.</title>
        <authorList>
            <person name="Shang J."/>
        </authorList>
    </citation>
    <scope>NUCLEOTIDE SEQUENCE [LARGE SCALE GENOMIC DNA]</scope>
    <source>
        <strain evidence="2 3">CCNUN1</strain>
    </source>
</reference>
<evidence type="ECO:0000313" key="2">
    <source>
        <dbReference type="EMBL" id="AUB40204.1"/>
    </source>
</evidence>
<keyword evidence="1" id="KW-0812">Transmembrane</keyword>
<gene>
    <name evidence="2" type="ORF">COO91_06210</name>
</gene>
<feature type="transmembrane region" description="Helical" evidence="1">
    <location>
        <begin position="20"/>
        <end position="42"/>
    </location>
</feature>
<evidence type="ECO:0000256" key="1">
    <source>
        <dbReference type="SAM" id="Phobius"/>
    </source>
</evidence>
<proteinExistence type="predicted"/>
<organism evidence="2 3">
    <name type="scientific">Nostoc flagelliforme CCNUN1</name>
    <dbReference type="NCBI Taxonomy" id="2038116"/>
    <lineage>
        <taxon>Bacteria</taxon>
        <taxon>Bacillati</taxon>
        <taxon>Cyanobacteriota</taxon>
        <taxon>Cyanophyceae</taxon>
        <taxon>Nostocales</taxon>
        <taxon>Nostocaceae</taxon>
        <taxon>Nostoc</taxon>
    </lineage>
</organism>
<dbReference type="EMBL" id="CP024785">
    <property type="protein sequence ID" value="AUB40204.1"/>
    <property type="molecule type" value="Genomic_DNA"/>
</dbReference>
<dbReference type="Proteomes" id="UP000232003">
    <property type="component" value="Chromosome"/>
</dbReference>
<name>A0A2K8SXN8_9NOSO</name>
<sequence length="43" mass="4583">MGAIYMPTNTHNSAASDHSIGNILIISMLAFCGLTFIILLGIF</sequence>
<dbReference type="KEGG" id="nfl:COO91_06210"/>
<dbReference type="AlphaFoldDB" id="A0A2K8SXN8"/>
<keyword evidence="1" id="KW-0472">Membrane</keyword>
<keyword evidence="3" id="KW-1185">Reference proteome</keyword>
<keyword evidence="1" id="KW-1133">Transmembrane helix</keyword>
<accession>A0A2K8SXN8</accession>